<keyword evidence="6" id="KW-0732">Signal</keyword>
<comment type="subcellular location">
    <subcellularLocation>
        <location evidence="1">Cell membrane</location>
    </subcellularLocation>
    <subcellularLocation>
        <location evidence="11">Endomembrane system</location>
        <topology evidence="11">Single-pass membrane protein</topology>
    </subcellularLocation>
</comment>
<dbReference type="PANTHER" id="PTHR48062:SF52">
    <property type="entry name" value="RECEPTOR-LIKE PROTEIN 8-RELATED"/>
    <property type="match status" value="1"/>
</dbReference>
<evidence type="ECO:0000256" key="5">
    <source>
        <dbReference type="ARBA" id="ARBA00022692"/>
    </source>
</evidence>
<dbReference type="EMBL" id="KI392710">
    <property type="protein sequence ID" value="ERN11315.1"/>
    <property type="molecule type" value="Genomic_DNA"/>
</dbReference>
<keyword evidence="7" id="KW-0677">Repeat</keyword>
<dbReference type="Gramene" id="ERN11315">
    <property type="protein sequence ID" value="ERN11315"/>
    <property type="gene ID" value="AMTR_s00024p00247180"/>
</dbReference>
<dbReference type="Gene3D" id="3.80.10.10">
    <property type="entry name" value="Ribonuclease Inhibitor"/>
    <property type="match status" value="1"/>
</dbReference>
<evidence type="ECO:0000256" key="9">
    <source>
        <dbReference type="ARBA" id="ARBA00023136"/>
    </source>
</evidence>
<proteinExistence type="inferred from homology"/>
<evidence type="ECO:0000313" key="13">
    <source>
        <dbReference type="EMBL" id="ERN11315.1"/>
    </source>
</evidence>
<evidence type="ECO:0000256" key="11">
    <source>
        <dbReference type="ARBA" id="ARBA00037847"/>
    </source>
</evidence>
<evidence type="ECO:0000256" key="12">
    <source>
        <dbReference type="SAM" id="Phobius"/>
    </source>
</evidence>
<evidence type="ECO:0000256" key="8">
    <source>
        <dbReference type="ARBA" id="ARBA00022989"/>
    </source>
</evidence>
<evidence type="ECO:0000256" key="2">
    <source>
        <dbReference type="ARBA" id="ARBA00009592"/>
    </source>
</evidence>
<dbReference type="GO" id="GO:0012505">
    <property type="term" value="C:endomembrane system"/>
    <property type="evidence" value="ECO:0007669"/>
    <property type="project" value="UniProtKB-SubCell"/>
</dbReference>
<evidence type="ECO:0000256" key="4">
    <source>
        <dbReference type="ARBA" id="ARBA00022614"/>
    </source>
</evidence>
<dbReference type="InterPro" id="IPR032675">
    <property type="entry name" value="LRR_dom_sf"/>
</dbReference>
<feature type="transmembrane region" description="Helical" evidence="12">
    <location>
        <begin position="278"/>
        <end position="300"/>
    </location>
</feature>
<evidence type="ECO:0000256" key="3">
    <source>
        <dbReference type="ARBA" id="ARBA00022475"/>
    </source>
</evidence>
<comment type="similarity">
    <text evidence="2">Belongs to the RLP family.</text>
</comment>
<dbReference type="Proteomes" id="UP000017836">
    <property type="component" value="Unassembled WGS sequence"/>
</dbReference>
<dbReference type="KEGG" id="atr:18439507"/>
<keyword evidence="9 12" id="KW-0472">Membrane</keyword>
<dbReference type="PANTHER" id="PTHR48062">
    <property type="entry name" value="RECEPTOR-LIKE PROTEIN 14"/>
    <property type="match status" value="1"/>
</dbReference>
<dbReference type="InterPro" id="IPR051502">
    <property type="entry name" value="RLP_Defense_Trigger"/>
</dbReference>
<name>W1PVK1_AMBTC</name>
<keyword evidence="8 12" id="KW-1133">Transmembrane helix</keyword>
<sequence>MHLDGNALSGTTPENLLLRSQSLIALDIANNNMSGAIPAQLNKLTNLQVLNLRGYHFMGSIPFTLCQLQDLAILNLAQNNLHGPIPPCFHNISALSAVFSTLGVNSSVIASPNNTISILIGEEGEVKFTKGRMYSFTGDALIYMTGLDLSGKKLSCPFPPDMGPLKALKMLNLSNDCLTGPLPNSSHNELSGQIPPQLEKLARLSMFSVANNNLLDWIPSGTQFCTFNESSCGGNPGLYSLQGVGCSNAISHNTSSTLNNNEGEDGDEREGWADTSPMFYACVGLGYVIGLWRTIILLFVNRRWGLACVRSMDTILVRIIPSCFKQKLV</sequence>
<evidence type="ECO:0008006" key="15">
    <source>
        <dbReference type="Google" id="ProtNLM"/>
    </source>
</evidence>
<dbReference type="OrthoDB" id="4691307at2759"/>
<evidence type="ECO:0000313" key="14">
    <source>
        <dbReference type="Proteomes" id="UP000017836"/>
    </source>
</evidence>
<gene>
    <name evidence="13" type="ORF">AMTR_s00024p00247180</name>
</gene>
<keyword evidence="4" id="KW-0433">Leucine-rich repeat</keyword>
<accession>W1PVK1</accession>
<dbReference type="GO" id="GO:0005886">
    <property type="term" value="C:plasma membrane"/>
    <property type="evidence" value="ECO:0007669"/>
    <property type="project" value="UniProtKB-SubCell"/>
</dbReference>
<evidence type="ECO:0000256" key="6">
    <source>
        <dbReference type="ARBA" id="ARBA00022729"/>
    </source>
</evidence>
<dbReference type="SUPFAM" id="SSF52058">
    <property type="entry name" value="L domain-like"/>
    <property type="match status" value="1"/>
</dbReference>
<evidence type="ECO:0000256" key="1">
    <source>
        <dbReference type="ARBA" id="ARBA00004236"/>
    </source>
</evidence>
<evidence type="ECO:0000256" key="7">
    <source>
        <dbReference type="ARBA" id="ARBA00022737"/>
    </source>
</evidence>
<dbReference type="FunFam" id="3.80.10.10:FF:000041">
    <property type="entry name" value="LRR receptor-like serine/threonine-protein kinase ERECTA"/>
    <property type="match status" value="1"/>
</dbReference>
<dbReference type="InterPro" id="IPR001611">
    <property type="entry name" value="Leu-rich_rpt"/>
</dbReference>
<keyword evidence="14" id="KW-1185">Reference proteome</keyword>
<dbReference type="Pfam" id="PF00560">
    <property type="entry name" value="LRR_1"/>
    <property type="match status" value="1"/>
</dbReference>
<dbReference type="STRING" id="13333.W1PVK1"/>
<keyword evidence="3" id="KW-1003">Cell membrane</keyword>
<dbReference type="HOGENOM" id="CLU_000288_18_11_1"/>
<reference evidence="14" key="1">
    <citation type="journal article" date="2013" name="Science">
        <title>The Amborella genome and the evolution of flowering plants.</title>
        <authorList>
            <consortium name="Amborella Genome Project"/>
        </authorList>
    </citation>
    <scope>NUCLEOTIDE SEQUENCE [LARGE SCALE GENOMIC DNA]</scope>
</reference>
<dbReference type="AlphaFoldDB" id="W1PVK1"/>
<evidence type="ECO:0000256" key="10">
    <source>
        <dbReference type="ARBA" id="ARBA00023180"/>
    </source>
</evidence>
<dbReference type="eggNOG" id="KOG0619">
    <property type="taxonomic scope" value="Eukaryota"/>
</dbReference>
<keyword evidence="5 12" id="KW-0812">Transmembrane</keyword>
<protein>
    <recommendedName>
        <fullName evidence="15">Leucine-rich repeat-containing N-terminal plant-type domain-containing protein</fullName>
    </recommendedName>
</protein>
<organism evidence="13 14">
    <name type="scientific">Amborella trichopoda</name>
    <dbReference type="NCBI Taxonomy" id="13333"/>
    <lineage>
        <taxon>Eukaryota</taxon>
        <taxon>Viridiplantae</taxon>
        <taxon>Streptophyta</taxon>
        <taxon>Embryophyta</taxon>
        <taxon>Tracheophyta</taxon>
        <taxon>Spermatophyta</taxon>
        <taxon>Magnoliopsida</taxon>
        <taxon>Amborellales</taxon>
        <taxon>Amborellaceae</taxon>
        <taxon>Amborella</taxon>
    </lineage>
</organism>
<keyword evidence="10" id="KW-0325">Glycoprotein</keyword>